<sequence>MMKTIGFIGCGNMGGAMARAVCRVADPAGVVLANRTPAKAETLAAELGCRTGSNADAAGCELVFLAVKPQMMAEMLAGVRPVFAARAARGERFILCTMAAGLSMEQIRQMAGGAWPIVRINPNIPSATGEGMIPYCCAGLTDGEEAECCRILAGAGRVDLIAENLIDAASCVSGCGPAWAYQFIEALADGGVACGLPRAKAQQYAAQMVLGAAKMLLDTGKHPGELKDAVCSPGGTTIQGVRVLEERGFRGAVTDAVIAAYDKTCKLREG</sequence>
<feature type="binding site" evidence="8">
    <location>
        <begin position="8"/>
        <end position="13"/>
    </location>
    <ligand>
        <name>NADP(+)</name>
        <dbReference type="ChEBI" id="CHEBI:58349"/>
    </ligand>
</feature>
<keyword evidence="4 6" id="KW-0560">Oxidoreductase</keyword>
<name>A0A9D2MF86_9FIRM</name>
<organism evidence="12 13">
    <name type="scientific">Candidatus Faecalibacterium faecipullorum</name>
    <dbReference type="NCBI Taxonomy" id="2838578"/>
    <lineage>
        <taxon>Bacteria</taxon>
        <taxon>Bacillati</taxon>
        <taxon>Bacillota</taxon>
        <taxon>Clostridia</taxon>
        <taxon>Eubacteriales</taxon>
        <taxon>Oscillospiraceae</taxon>
        <taxon>Faecalibacterium</taxon>
    </lineage>
</organism>
<evidence type="ECO:0000256" key="8">
    <source>
        <dbReference type="PIRSR" id="PIRSR000193-1"/>
    </source>
</evidence>
<dbReference type="InterPro" id="IPR036291">
    <property type="entry name" value="NAD(P)-bd_dom_sf"/>
</dbReference>
<feature type="domain" description="Pyrroline-5-carboxylate reductase catalytic N-terminal" evidence="10">
    <location>
        <begin position="4"/>
        <end position="79"/>
    </location>
</feature>
<proteinExistence type="inferred from homology"/>
<dbReference type="Gene3D" id="1.10.3730.10">
    <property type="entry name" value="ProC C-terminal domain-like"/>
    <property type="match status" value="1"/>
</dbReference>
<evidence type="ECO:0000313" key="13">
    <source>
        <dbReference type="Proteomes" id="UP000824211"/>
    </source>
</evidence>
<keyword evidence="2 6" id="KW-0641">Proline biosynthesis</keyword>
<comment type="catalytic activity">
    <reaction evidence="6 9">
        <text>L-proline + NADP(+) = (S)-1-pyrroline-5-carboxylate + NADPH + 2 H(+)</text>
        <dbReference type="Rhea" id="RHEA:14109"/>
        <dbReference type="ChEBI" id="CHEBI:15378"/>
        <dbReference type="ChEBI" id="CHEBI:17388"/>
        <dbReference type="ChEBI" id="CHEBI:57783"/>
        <dbReference type="ChEBI" id="CHEBI:58349"/>
        <dbReference type="ChEBI" id="CHEBI:60039"/>
        <dbReference type="EC" id="1.5.1.2"/>
    </reaction>
</comment>
<dbReference type="InterPro" id="IPR029036">
    <property type="entry name" value="P5CR_dimer"/>
</dbReference>
<evidence type="ECO:0000256" key="5">
    <source>
        <dbReference type="ARBA" id="ARBA00058118"/>
    </source>
</evidence>
<evidence type="ECO:0000256" key="1">
    <source>
        <dbReference type="ARBA" id="ARBA00005525"/>
    </source>
</evidence>
<gene>
    <name evidence="6 12" type="primary">proC</name>
    <name evidence="12" type="ORF">H9771_08270</name>
</gene>
<reference evidence="12" key="2">
    <citation type="submission" date="2021-04" db="EMBL/GenBank/DDBJ databases">
        <authorList>
            <person name="Gilroy R."/>
        </authorList>
    </citation>
    <scope>NUCLEOTIDE SEQUENCE</scope>
    <source>
        <strain evidence="12">ChiHjej9B8-13557</strain>
    </source>
</reference>
<dbReference type="Pfam" id="PF03807">
    <property type="entry name" value="F420_oxidored"/>
    <property type="match status" value="1"/>
</dbReference>
<evidence type="ECO:0000259" key="10">
    <source>
        <dbReference type="Pfam" id="PF03807"/>
    </source>
</evidence>
<evidence type="ECO:0000313" key="12">
    <source>
        <dbReference type="EMBL" id="HJB59627.1"/>
    </source>
</evidence>
<comment type="caution">
    <text evidence="12">The sequence shown here is derived from an EMBL/GenBank/DDBJ whole genome shotgun (WGS) entry which is preliminary data.</text>
</comment>
<dbReference type="GO" id="GO:0004735">
    <property type="term" value="F:pyrroline-5-carboxylate reductase activity"/>
    <property type="evidence" value="ECO:0007669"/>
    <property type="project" value="UniProtKB-UniRule"/>
</dbReference>
<dbReference type="PANTHER" id="PTHR11645:SF0">
    <property type="entry name" value="PYRROLINE-5-CARBOXYLATE REDUCTASE 3"/>
    <property type="match status" value="1"/>
</dbReference>
<evidence type="ECO:0000259" key="11">
    <source>
        <dbReference type="Pfam" id="PF14748"/>
    </source>
</evidence>
<dbReference type="InterPro" id="IPR000304">
    <property type="entry name" value="Pyrroline-COOH_reductase"/>
</dbReference>
<feature type="binding site" evidence="8">
    <location>
        <position position="54"/>
    </location>
    <ligand>
        <name>NADPH</name>
        <dbReference type="ChEBI" id="CHEBI:57783"/>
    </ligand>
</feature>
<keyword evidence="6 9" id="KW-0028">Amino-acid biosynthesis</keyword>
<dbReference type="Proteomes" id="UP000824211">
    <property type="component" value="Unassembled WGS sequence"/>
</dbReference>
<comment type="pathway">
    <text evidence="6 9">Amino-acid biosynthesis; L-proline biosynthesis; L-proline from L-glutamate 5-semialdehyde: step 1/1.</text>
</comment>
<protein>
    <recommendedName>
        <fullName evidence="6 7">Pyrroline-5-carboxylate reductase</fullName>
        <shortName evidence="6">P5C reductase</shortName>
        <shortName evidence="6">P5CR</shortName>
        <ecNumber evidence="6 7">1.5.1.2</ecNumber>
    </recommendedName>
    <alternativeName>
        <fullName evidence="6">PCA reductase</fullName>
    </alternativeName>
</protein>
<dbReference type="NCBIfam" id="TIGR00112">
    <property type="entry name" value="proC"/>
    <property type="match status" value="1"/>
</dbReference>
<feature type="binding site" evidence="8">
    <location>
        <begin position="66"/>
        <end position="69"/>
    </location>
    <ligand>
        <name>NADP(+)</name>
        <dbReference type="ChEBI" id="CHEBI:58349"/>
    </ligand>
</feature>
<evidence type="ECO:0000256" key="6">
    <source>
        <dbReference type="HAMAP-Rule" id="MF_01925"/>
    </source>
</evidence>
<dbReference type="EMBL" id="DWXX01000149">
    <property type="protein sequence ID" value="HJB59627.1"/>
    <property type="molecule type" value="Genomic_DNA"/>
</dbReference>
<dbReference type="PROSITE" id="PS00521">
    <property type="entry name" value="P5CR"/>
    <property type="match status" value="1"/>
</dbReference>
<comment type="subcellular location">
    <subcellularLocation>
        <location evidence="6">Cytoplasm</location>
    </subcellularLocation>
</comment>
<keyword evidence="6" id="KW-0963">Cytoplasm</keyword>
<accession>A0A9D2MF86</accession>
<dbReference type="InterPro" id="IPR053790">
    <property type="entry name" value="P5CR-like_CS"/>
</dbReference>
<keyword evidence="3 6" id="KW-0521">NADP</keyword>
<comment type="similarity">
    <text evidence="1 6 9">Belongs to the pyrroline-5-carboxylate reductase family.</text>
</comment>
<feature type="domain" description="Pyrroline-5-carboxylate reductase dimerisation" evidence="11">
    <location>
        <begin position="163"/>
        <end position="265"/>
    </location>
</feature>
<dbReference type="GO" id="GO:0005737">
    <property type="term" value="C:cytoplasm"/>
    <property type="evidence" value="ECO:0007669"/>
    <property type="project" value="UniProtKB-SubCell"/>
</dbReference>
<dbReference type="AlphaFoldDB" id="A0A9D2MF86"/>
<reference evidence="12" key="1">
    <citation type="journal article" date="2021" name="PeerJ">
        <title>Extensive microbial diversity within the chicken gut microbiome revealed by metagenomics and culture.</title>
        <authorList>
            <person name="Gilroy R."/>
            <person name="Ravi A."/>
            <person name="Getino M."/>
            <person name="Pursley I."/>
            <person name="Horton D.L."/>
            <person name="Alikhan N.F."/>
            <person name="Baker D."/>
            <person name="Gharbi K."/>
            <person name="Hall N."/>
            <person name="Watson M."/>
            <person name="Adriaenssens E.M."/>
            <person name="Foster-Nyarko E."/>
            <person name="Jarju S."/>
            <person name="Secka A."/>
            <person name="Antonio M."/>
            <person name="Oren A."/>
            <person name="Chaudhuri R.R."/>
            <person name="La Ragione R."/>
            <person name="Hildebrand F."/>
            <person name="Pallen M.J."/>
        </authorList>
    </citation>
    <scope>NUCLEOTIDE SEQUENCE</scope>
    <source>
        <strain evidence="12">ChiHjej9B8-13557</strain>
    </source>
</reference>
<evidence type="ECO:0000256" key="7">
    <source>
        <dbReference type="NCBIfam" id="TIGR00112"/>
    </source>
</evidence>
<dbReference type="SUPFAM" id="SSF51735">
    <property type="entry name" value="NAD(P)-binding Rossmann-fold domains"/>
    <property type="match status" value="1"/>
</dbReference>
<dbReference type="SUPFAM" id="SSF48179">
    <property type="entry name" value="6-phosphogluconate dehydrogenase C-terminal domain-like"/>
    <property type="match status" value="1"/>
</dbReference>
<dbReference type="InterPro" id="IPR028939">
    <property type="entry name" value="P5C_Rdtase_cat_N"/>
</dbReference>
<dbReference type="PANTHER" id="PTHR11645">
    <property type="entry name" value="PYRROLINE-5-CARBOXYLATE REDUCTASE"/>
    <property type="match status" value="1"/>
</dbReference>
<dbReference type="InterPro" id="IPR008927">
    <property type="entry name" value="6-PGluconate_DH-like_C_sf"/>
</dbReference>
<dbReference type="FunFam" id="1.10.3730.10:FF:000001">
    <property type="entry name" value="Pyrroline-5-carboxylate reductase"/>
    <property type="match status" value="1"/>
</dbReference>
<comment type="catalytic activity">
    <reaction evidence="6">
        <text>L-proline + NAD(+) = (S)-1-pyrroline-5-carboxylate + NADH + 2 H(+)</text>
        <dbReference type="Rhea" id="RHEA:14105"/>
        <dbReference type="ChEBI" id="CHEBI:15378"/>
        <dbReference type="ChEBI" id="CHEBI:17388"/>
        <dbReference type="ChEBI" id="CHEBI:57540"/>
        <dbReference type="ChEBI" id="CHEBI:57945"/>
        <dbReference type="ChEBI" id="CHEBI:60039"/>
        <dbReference type="EC" id="1.5.1.2"/>
    </reaction>
</comment>
<evidence type="ECO:0000256" key="2">
    <source>
        <dbReference type="ARBA" id="ARBA00022650"/>
    </source>
</evidence>
<dbReference type="Gene3D" id="3.40.50.720">
    <property type="entry name" value="NAD(P)-binding Rossmann-like Domain"/>
    <property type="match status" value="1"/>
</dbReference>
<evidence type="ECO:0000256" key="9">
    <source>
        <dbReference type="RuleBase" id="RU003903"/>
    </source>
</evidence>
<evidence type="ECO:0000256" key="3">
    <source>
        <dbReference type="ARBA" id="ARBA00022857"/>
    </source>
</evidence>
<evidence type="ECO:0000256" key="4">
    <source>
        <dbReference type="ARBA" id="ARBA00023002"/>
    </source>
</evidence>
<dbReference type="PIRSF" id="PIRSF000193">
    <property type="entry name" value="Pyrrol-5-carb_rd"/>
    <property type="match status" value="1"/>
</dbReference>
<dbReference type="HAMAP" id="MF_01925">
    <property type="entry name" value="P5C_reductase"/>
    <property type="match status" value="1"/>
</dbReference>
<dbReference type="EC" id="1.5.1.2" evidence="6 7"/>
<comment type="function">
    <text evidence="5 6">Catalyzes the reduction of 1-pyrroline-5-carboxylate (PCA) to L-proline.</text>
</comment>
<dbReference type="Pfam" id="PF14748">
    <property type="entry name" value="P5CR_dimer"/>
    <property type="match status" value="1"/>
</dbReference>
<dbReference type="GO" id="GO:0055129">
    <property type="term" value="P:L-proline biosynthetic process"/>
    <property type="evidence" value="ECO:0007669"/>
    <property type="project" value="UniProtKB-UniRule"/>
</dbReference>